<proteinExistence type="predicted"/>
<organism evidence="1 2">
    <name type="scientific">Ruegeria haliotis</name>
    <dbReference type="NCBI Taxonomy" id="2747601"/>
    <lineage>
        <taxon>Bacteria</taxon>
        <taxon>Pseudomonadati</taxon>
        <taxon>Pseudomonadota</taxon>
        <taxon>Alphaproteobacteria</taxon>
        <taxon>Rhodobacterales</taxon>
        <taxon>Roseobacteraceae</taxon>
        <taxon>Ruegeria</taxon>
    </lineage>
</organism>
<accession>A0ABX2PPV8</accession>
<sequence>MNYKKNDIVIRFANVAAQPSPKDSEFEVDTPIKRLIGFVEAKNLFPLFDNAGLAANPRSSRRNSVVEDILSTLATSPSLFRYKSKGVLVGTANYEPLQRNRFRLVFNEPTIEGVLDGGHNMLAIGLFVLKELMEDADWRKVRSWDDMKFEWDARRKEIERVKNLFDFLVPLELLVPSGMTEDHLDAFLMPLLEVCEARNNNAQLPLEAKSNKQGFYDAIKASVSDEFAARVEWKPNSWEDDDEKRPIKVRDLVSLSWIPLNELNDSNGLPIDLSVTPQNTYRNKGECSKRFEELMSHDDVTVQKHGPQRELKHEGVESAFTVLADIPKLYDQIYADFPKAYNGRGKRRFASNPIVKIYDPETRKNALAAGKDVQGYTTVQPSTPFFRKPVKDNYPIGLIYPLIYGLKGLMTIEEGHVIWAVDDPAAFVDRNLGRIADSYQLVLNMAKWDPQKISKDPNSYEFCVREFRNALFEERRQETMEVQ</sequence>
<gene>
    <name evidence="1" type="ORF">HW561_10335</name>
</gene>
<keyword evidence="2" id="KW-1185">Reference proteome</keyword>
<evidence type="ECO:0008006" key="3">
    <source>
        <dbReference type="Google" id="ProtNLM"/>
    </source>
</evidence>
<comment type="caution">
    <text evidence="1">The sequence shown here is derived from an EMBL/GenBank/DDBJ whole genome shotgun (WGS) entry which is preliminary data.</text>
</comment>
<reference evidence="1 2" key="1">
    <citation type="submission" date="2020-06" db="EMBL/GenBank/DDBJ databases">
        <authorList>
            <person name="Cao W.R."/>
        </authorList>
    </citation>
    <scope>NUCLEOTIDE SEQUENCE [LARGE SCALE GENOMIC DNA]</scope>
    <source>
        <strain evidence="1 2">B1Z28</strain>
    </source>
</reference>
<name>A0ABX2PPV8_9RHOB</name>
<dbReference type="RefSeq" id="WP_176864360.1">
    <property type="nucleotide sequence ID" value="NZ_JABXWT010000003.1"/>
</dbReference>
<evidence type="ECO:0000313" key="2">
    <source>
        <dbReference type="Proteomes" id="UP000630805"/>
    </source>
</evidence>
<protein>
    <recommendedName>
        <fullName evidence="3">AIPR protein</fullName>
    </recommendedName>
</protein>
<dbReference type="Proteomes" id="UP000630805">
    <property type="component" value="Unassembled WGS sequence"/>
</dbReference>
<evidence type="ECO:0000313" key="1">
    <source>
        <dbReference type="EMBL" id="NVO56186.1"/>
    </source>
</evidence>
<dbReference type="EMBL" id="JABXWT010000003">
    <property type="protein sequence ID" value="NVO56186.1"/>
    <property type="molecule type" value="Genomic_DNA"/>
</dbReference>